<sequence length="104" mass="12003">MTHVPTSGPWPPAPYFPHYRDYNATGYNPLKIIKAIFSDFLLDEMREDLYQMFTSAILNDSVYSERKARSGLIFTYETLNDLILASHRLTGARPDELAKEEDDE</sequence>
<evidence type="ECO:0000313" key="1">
    <source>
        <dbReference type="EMBL" id="RPD40608.1"/>
    </source>
</evidence>
<dbReference type="Proteomes" id="UP000279089">
    <property type="component" value="Unassembled WGS sequence"/>
</dbReference>
<evidence type="ECO:0000313" key="2">
    <source>
        <dbReference type="Proteomes" id="UP000279089"/>
    </source>
</evidence>
<protein>
    <submittedName>
        <fullName evidence="1">Uncharacterized protein</fullName>
    </submittedName>
</protein>
<comment type="caution">
    <text evidence="1">The sequence shown here is derived from an EMBL/GenBank/DDBJ whole genome shotgun (WGS) entry which is preliminary data.</text>
</comment>
<reference evidence="2" key="1">
    <citation type="submission" date="2018-11" db="EMBL/GenBank/DDBJ databases">
        <title>Chitinophaga lutea sp.nov., isolate from arsenic contaminated soil.</title>
        <authorList>
            <person name="Zong Y."/>
        </authorList>
    </citation>
    <scope>NUCLEOTIDE SEQUENCE [LARGE SCALE GENOMIC DNA]</scope>
    <source>
        <strain evidence="2">YLT18</strain>
    </source>
</reference>
<dbReference type="AlphaFoldDB" id="A0A3N4MAU7"/>
<proteinExistence type="predicted"/>
<gene>
    <name evidence="1" type="ORF">EG028_15020</name>
</gene>
<dbReference type="EMBL" id="RMBX01000007">
    <property type="protein sequence ID" value="RPD40608.1"/>
    <property type="molecule type" value="Genomic_DNA"/>
</dbReference>
<accession>A0A3N4MAU7</accession>
<dbReference type="RefSeq" id="WP_120517076.1">
    <property type="nucleotide sequence ID" value="NZ_QXZY01000008.1"/>
</dbReference>
<organism evidence="1 2">
    <name type="scientific">Chitinophaga barathri</name>
    <dbReference type="NCBI Taxonomy" id="1647451"/>
    <lineage>
        <taxon>Bacteria</taxon>
        <taxon>Pseudomonadati</taxon>
        <taxon>Bacteroidota</taxon>
        <taxon>Chitinophagia</taxon>
        <taxon>Chitinophagales</taxon>
        <taxon>Chitinophagaceae</taxon>
        <taxon>Chitinophaga</taxon>
    </lineage>
</organism>
<name>A0A3N4MAU7_9BACT</name>
<keyword evidence="2" id="KW-1185">Reference proteome</keyword>